<accession>A0ABN9Q6U7</accession>
<keyword evidence="1 3" id="KW-0547">Nucleotide-binding</keyword>
<evidence type="ECO:0000256" key="5">
    <source>
        <dbReference type="SAM" id="MobiDB-lite"/>
    </source>
</evidence>
<comment type="caution">
    <text evidence="8">The sequence shown here is derived from an EMBL/GenBank/DDBJ whole genome shotgun (WGS) entry which is preliminary data.</text>
</comment>
<dbReference type="Proteomes" id="UP001189429">
    <property type="component" value="Unassembled WGS sequence"/>
</dbReference>
<dbReference type="PROSITE" id="PS00410">
    <property type="entry name" value="G_DYNAMIN_1"/>
    <property type="match status" value="1"/>
</dbReference>
<feature type="region of interest" description="Disordered" evidence="5">
    <location>
        <begin position="159"/>
        <end position="203"/>
    </location>
</feature>
<protein>
    <recommendedName>
        <fullName evidence="10">Dynamin GTPase</fullName>
    </recommendedName>
</protein>
<feature type="domain" description="GED" evidence="6">
    <location>
        <begin position="711"/>
        <end position="802"/>
    </location>
</feature>
<keyword evidence="9" id="KW-1185">Reference proteome</keyword>
<evidence type="ECO:0000256" key="2">
    <source>
        <dbReference type="ARBA" id="ARBA00023134"/>
    </source>
</evidence>
<dbReference type="InterPro" id="IPR019762">
    <property type="entry name" value="Dynamin_GTPase_CS"/>
</dbReference>
<dbReference type="PROSITE" id="PS51388">
    <property type="entry name" value="GED"/>
    <property type="match status" value="1"/>
</dbReference>
<evidence type="ECO:0000256" key="4">
    <source>
        <dbReference type="SAM" id="Coils"/>
    </source>
</evidence>
<reference evidence="8" key="1">
    <citation type="submission" date="2023-10" db="EMBL/GenBank/DDBJ databases">
        <authorList>
            <person name="Chen Y."/>
            <person name="Shah S."/>
            <person name="Dougan E. K."/>
            <person name="Thang M."/>
            <person name="Chan C."/>
        </authorList>
    </citation>
    <scope>NUCLEOTIDE SEQUENCE [LARGE SCALE GENOMIC DNA]</scope>
</reference>
<dbReference type="PANTHER" id="PTHR11566">
    <property type="entry name" value="DYNAMIN"/>
    <property type="match status" value="1"/>
</dbReference>
<evidence type="ECO:0000256" key="1">
    <source>
        <dbReference type="ARBA" id="ARBA00022741"/>
    </source>
</evidence>
<dbReference type="InterPro" id="IPR030381">
    <property type="entry name" value="G_DYNAMIN_dom"/>
</dbReference>
<dbReference type="CDD" id="cd08771">
    <property type="entry name" value="DLP_1"/>
    <property type="match status" value="1"/>
</dbReference>
<dbReference type="PROSITE" id="PS51718">
    <property type="entry name" value="G_DYNAMIN_2"/>
    <property type="match status" value="1"/>
</dbReference>
<dbReference type="EMBL" id="CAUYUJ010002353">
    <property type="protein sequence ID" value="CAK0800403.1"/>
    <property type="molecule type" value="Genomic_DNA"/>
</dbReference>
<comment type="similarity">
    <text evidence="3">Belongs to the TRAFAC class dynamin-like GTPase superfamily. Dynamin/Fzo/YdjA family.</text>
</comment>
<sequence>MERIIGLLGDETQHTGLYSGGRRGPPPAAAAGAAPAAEETAAAHVQALPALTSAPAPAQAAAPPLPTAAPAAAPALPAAGGPLPLDDPLAVVNMLHEVLVGAGLHADLGLPQIAVVGSQSVGKTSVLQSLVGRNFLPRGAGIVTRRPLVLQLRNTNALGSPEQTQHGGAALSGALQHGHSECSRASRTPHEDPPGHEADGVSSRGWVEFEHRRGERLSFADVCQEITAETERVCGSSHAVSDEPILLRIFSPGVTDLTLVDLPGLTKVPTGDQPADIADRIRSLVMRYISQPSCIILAVSAANADLATSDALALAREADPAGDRTLGVLTKLDLAGEAQGAVEALQGRLYPLRLGYAGVVCGGEAAGFDAALAAERDFFERSREFRQVSERCGIPHLARRMHDLLLDHIRRALPDLRARLQRIVEEHRAELEAFGDPELLNRMGQGPFLLHLLSGYVRNFSDALDGRSASYHQEAMPDKLVGGARLHHIFHQIFLKAILDFGAFSGMPDVEIRLAMRNAAGTKPQLFVPEVAFEALVKRQIQKLEEPSLQCVHLVYEELKQLASQSEDAEMQRFPGLREKVLEVVHGVVRRCVQPTSQMVSNLIRIELAHINVSHPDFIGGHRAMSEAFQAAHGRVAGERSPGRAELPVGAATAAVEAPPSARDVKQSAAEWPRSQWGRKGSREDESLRLPAVPTVVAPSEVPTGKELMDTQLLKSLLSSYFEIVKRKIVDAVPKTIMHFMVNAVRDSLHHECIAEVYKSELFASLLSEAEEVQRQRLRLNRRLEELRRAQDMLAQVRDAAIHSSV</sequence>
<dbReference type="InterPro" id="IPR001401">
    <property type="entry name" value="Dynamin_GTPase"/>
</dbReference>
<dbReference type="PRINTS" id="PR00195">
    <property type="entry name" value="DYNAMIN"/>
</dbReference>
<dbReference type="InterPro" id="IPR045063">
    <property type="entry name" value="Dynamin_N"/>
</dbReference>
<dbReference type="InterPro" id="IPR003130">
    <property type="entry name" value="GED"/>
</dbReference>
<dbReference type="SMART" id="SM00302">
    <property type="entry name" value="GED"/>
    <property type="match status" value="1"/>
</dbReference>
<organism evidence="8 9">
    <name type="scientific">Prorocentrum cordatum</name>
    <dbReference type="NCBI Taxonomy" id="2364126"/>
    <lineage>
        <taxon>Eukaryota</taxon>
        <taxon>Sar</taxon>
        <taxon>Alveolata</taxon>
        <taxon>Dinophyceae</taxon>
        <taxon>Prorocentrales</taxon>
        <taxon>Prorocentraceae</taxon>
        <taxon>Prorocentrum</taxon>
    </lineage>
</organism>
<proteinExistence type="inferred from homology"/>
<name>A0ABN9Q6U7_9DINO</name>
<keyword evidence="4" id="KW-0175">Coiled coil</keyword>
<keyword evidence="2 3" id="KW-0342">GTP-binding</keyword>
<dbReference type="InterPro" id="IPR022812">
    <property type="entry name" value="Dynamin"/>
</dbReference>
<feature type="coiled-coil region" evidence="4">
    <location>
        <begin position="763"/>
        <end position="800"/>
    </location>
</feature>
<evidence type="ECO:0000313" key="9">
    <source>
        <dbReference type="Proteomes" id="UP001189429"/>
    </source>
</evidence>
<evidence type="ECO:0000313" key="8">
    <source>
        <dbReference type="EMBL" id="CAK0800403.1"/>
    </source>
</evidence>
<dbReference type="Pfam" id="PF02212">
    <property type="entry name" value="GED"/>
    <property type="match status" value="1"/>
</dbReference>
<evidence type="ECO:0000256" key="3">
    <source>
        <dbReference type="RuleBase" id="RU003932"/>
    </source>
</evidence>
<feature type="domain" description="Dynamin-type G" evidence="7">
    <location>
        <begin position="107"/>
        <end position="414"/>
    </location>
</feature>
<dbReference type="SMART" id="SM00053">
    <property type="entry name" value="DYNc"/>
    <property type="match status" value="1"/>
</dbReference>
<dbReference type="InterPro" id="IPR000375">
    <property type="entry name" value="Dynamin_stalk"/>
</dbReference>
<dbReference type="Pfam" id="PF00350">
    <property type="entry name" value="Dynamin_N"/>
    <property type="match status" value="1"/>
</dbReference>
<dbReference type="Pfam" id="PF01031">
    <property type="entry name" value="Dynamin_M"/>
    <property type="match status" value="1"/>
</dbReference>
<dbReference type="Gene3D" id="3.40.50.300">
    <property type="entry name" value="P-loop containing nucleotide triphosphate hydrolases"/>
    <property type="match status" value="1"/>
</dbReference>
<feature type="compositionally biased region" description="Basic and acidic residues" evidence="5">
    <location>
        <begin position="178"/>
        <end position="199"/>
    </location>
</feature>
<evidence type="ECO:0008006" key="10">
    <source>
        <dbReference type="Google" id="ProtNLM"/>
    </source>
</evidence>
<feature type="region of interest" description="Disordered" evidence="5">
    <location>
        <begin position="15"/>
        <end position="34"/>
    </location>
</feature>
<dbReference type="SUPFAM" id="SSF52540">
    <property type="entry name" value="P-loop containing nucleoside triphosphate hydrolases"/>
    <property type="match status" value="1"/>
</dbReference>
<dbReference type="Gene3D" id="1.20.120.1240">
    <property type="entry name" value="Dynamin, middle domain"/>
    <property type="match status" value="1"/>
</dbReference>
<dbReference type="PANTHER" id="PTHR11566:SF21">
    <property type="entry name" value="DYNAMIN RELATED PROTEIN 1, ISOFORM A"/>
    <property type="match status" value="1"/>
</dbReference>
<gene>
    <name evidence="8" type="ORF">PCOR1329_LOCUS8566</name>
</gene>
<evidence type="ECO:0000259" key="6">
    <source>
        <dbReference type="PROSITE" id="PS51388"/>
    </source>
</evidence>
<dbReference type="InterPro" id="IPR027417">
    <property type="entry name" value="P-loop_NTPase"/>
</dbReference>
<evidence type="ECO:0000259" key="7">
    <source>
        <dbReference type="PROSITE" id="PS51718"/>
    </source>
</evidence>
<dbReference type="InterPro" id="IPR020850">
    <property type="entry name" value="GED_dom"/>
</dbReference>